<evidence type="ECO:0000313" key="2">
    <source>
        <dbReference type="Proteomes" id="UP000321832"/>
    </source>
</evidence>
<keyword evidence="2" id="KW-1185">Reference proteome</keyword>
<reference evidence="1 2" key="1">
    <citation type="submission" date="2019-08" db="EMBL/GenBank/DDBJ databases">
        <authorList>
            <person name="Khan S.A."/>
            <person name="Jeon C.O."/>
            <person name="Jeong S.E."/>
        </authorList>
    </citation>
    <scope>NUCLEOTIDE SEQUENCE [LARGE SCALE GENOMIC DNA]</scope>
    <source>
        <strain evidence="2">IMCC1728</strain>
    </source>
</reference>
<dbReference type="Proteomes" id="UP000321832">
    <property type="component" value="Unassembled WGS sequence"/>
</dbReference>
<dbReference type="EMBL" id="VOPW01000001">
    <property type="protein sequence ID" value="TXC66409.1"/>
    <property type="molecule type" value="Genomic_DNA"/>
</dbReference>
<proteinExistence type="predicted"/>
<sequence>MLQPMYRRVMLVELRRGGRQLGIAHTRTGARYGGYNGEPQATISRDGSRVVFASNFDDGGAPSSYR</sequence>
<organism evidence="1 2">
    <name type="scientific">Piscinibacter aquaticus</name>
    <dbReference type="NCBI Taxonomy" id="392597"/>
    <lineage>
        <taxon>Bacteria</taxon>
        <taxon>Pseudomonadati</taxon>
        <taxon>Pseudomonadota</taxon>
        <taxon>Betaproteobacteria</taxon>
        <taxon>Burkholderiales</taxon>
        <taxon>Sphaerotilaceae</taxon>
        <taxon>Piscinibacter</taxon>
    </lineage>
</organism>
<accession>A0A5C6U0Y7</accession>
<protein>
    <submittedName>
        <fullName evidence="1">Uncharacterized protein</fullName>
    </submittedName>
</protein>
<gene>
    <name evidence="1" type="ORF">FSC37_12865</name>
</gene>
<dbReference type="AlphaFoldDB" id="A0A5C6U0Y7"/>
<evidence type="ECO:0000313" key="1">
    <source>
        <dbReference type="EMBL" id="TXC66409.1"/>
    </source>
</evidence>
<comment type="caution">
    <text evidence="1">The sequence shown here is derived from an EMBL/GenBank/DDBJ whole genome shotgun (WGS) entry which is preliminary data.</text>
</comment>
<name>A0A5C6U0Y7_9BURK</name>